<dbReference type="EMBL" id="JACIJP010000001">
    <property type="protein sequence ID" value="MBB6123333.1"/>
    <property type="molecule type" value="Genomic_DNA"/>
</dbReference>
<proteinExistence type="predicted"/>
<reference evidence="2 3" key="1">
    <citation type="submission" date="2020-08" db="EMBL/GenBank/DDBJ databases">
        <title>Genomic Encyclopedia of Type Strains, Phase IV (KMG-IV): sequencing the most valuable type-strain genomes for metagenomic binning, comparative biology and taxonomic classification.</title>
        <authorList>
            <person name="Goeker M."/>
        </authorList>
    </citation>
    <scope>NUCLEOTIDE SEQUENCE [LARGE SCALE GENOMIC DNA]</scope>
    <source>
        <strain evidence="2 3">DSM 102255</strain>
    </source>
</reference>
<evidence type="ECO:0000256" key="1">
    <source>
        <dbReference type="SAM" id="MobiDB-lite"/>
    </source>
</evidence>
<dbReference type="AlphaFoldDB" id="A0A841IXE5"/>
<organism evidence="2 3">
    <name type="scientific">Sphingobium subterraneum</name>
    <dbReference type="NCBI Taxonomy" id="627688"/>
    <lineage>
        <taxon>Bacteria</taxon>
        <taxon>Pseudomonadati</taxon>
        <taxon>Pseudomonadota</taxon>
        <taxon>Alphaproteobacteria</taxon>
        <taxon>Sphingomonadales</taxon>
        <taxon>Sphingomonadaceae</taxon>
        <taxon>Sphingobium</taxon>
    </lineage>
</organism>
<sequence>MIDIFSLLLSHGLLLLVLWRLTKRDDLDDDAAVPPEATEPTDQPSATRPFDYA</sequence>
<accession>A0A841IXE5</accession>
<feature type="region of interest" description="Disordered" evidence="1">
    <location>
        <begin position="29"/>
        <end position="53"/>
    </location>
</feature>
<name>A0A841IXE5_9SPHN</name>
<protein>
    <submittedName>
        <fullName evidence="2">Uncharacterized protein</fullName>
    </submittedName>
</protein>
<gene>
    <name evidence="2" type="ORF">FHS92_001040</name>
</gene>
<comment type="caution">
    <text evidence="2">The sequence shown here is derived from an EMBL/GenBank/DDBJ whole genome shotgun (WGS) entry which is preliminary data.</text>
</comment>
<evidence type="ECO:0000313" key="3">
    <source>
        <dbReference type="Proteomes" id="UP000552700"/>
    </source>
</evidence>
<evidence type="ECO:0000313" key="2">
    <source>
        <dbReference type="EMBL" id="MBB6123333.1"/>
    </source>
</evidence>
<dbReference type="RefSeq" id="WP_184078162.1">
    <property type="nucleotide sequence ID" value="NZ_JACIJP010000001.1"/>
</dbReference>
<dbReference type="Proteomes" id="UP000552700">
    <property type="component" value="Unassembled WGS sequence"/>
</dbReference>
<keyword evidence="3" id="KW-1185">Reference proteome</keyword>